<accession>A0A843UH59</accession>
<evidence type="ECO:0000313" key="3">
    <source>
        <dbReference type="EMBL" id="MQL80463.1"/>
    </source>
</evidence>
<reference evidence="3" key="1">
    <citation type="submission" date="2017-07" db="EMBL/GenBank/DDBJ databases">
        <title>Taro Niue Genome Assembly and Annotation.</title>
        <authorList>
            <person name="Atibalentja N."/>
            <person name="Keating K."/>
            <person name="Fields C.J."/>
        </authorList>
    </citation>
    <scope>NUCLEOTIDE SEQUENCE</scope>
    <source>
        <strain evidence="3">Niue_2</strain>
        <tissue evidence="3">Leaf</tissue>
    </source>
</reference>
<evidence type="ECO:0000256" key="1">
    <source>
        <dbReference type="SAM" id="Coils"/>
    </source>
</evidence>
<feature type="coiled-coil region" evidence="1">
    <location>
        <begin position="233"/>
        <end position="290"/>
    </location>
</feature>
<dbReference type="PANTHER" id="PTHR39113:SF1">
    <property type="entry name" value="MEMBRANE LIPOPROTEIN"/>
    <property type="match status" value="1"/>
</dbReference>
<feature type="transmembrane region" description="Helical" evidence="2">
    <location>
        <begin position="147"/>
        <end position="168"/>
    </location>
</feature>
<dbReference type="PANTHER" id="PTHR39113">
    <property type="entry name" value="MEMBRANE LIPOPROTEIN-RELATED"/>
    <property type="match status" value="1"/>
</dbReference>
<name>A0A843UH59_COLES</name>
<dbReference type="Proteomes" id="UP000652761">
    <property type="component" value="Unassembled WGS sequence"/>
</dbReference>
<gene>
    <name evidence="3" type="ORF">Taro_012915</name>
</gene>
<proteinExistence type="predicted"/>
<sequence length="301" mass="33120">MYPPSLCLCFSFSPPLSGPLHPSTSAPGSPLLAHPSSLFTLFLSRSRLLLLVHRRSALNPLQDQSHLSSGSSLSPSHHHPAVLCPTPSSEDRFIIPGAYPPFFSPFPPHSASLLVGLLLSYLNLLLFFLAATSFAPPLFLRRPPAAFSWALLVVSAATLLASALGFCAHLSRCCFAGHTALIVASSVGQMLGFLALFLREERSLALLASRQSPRETRFLFRAKEGVLAAMFLVQSLVREYEGLEAEREVAVRKRSWRMARVQEESLANAATMAELKEKELENKMRNMYEQWAMIDGAEGRE</sequence>
<dbReference type="AlphaFoldDB" id="A0A843UH59"/>
<keyword evidence="4" id="KW-1185">Reference proteome</keyword>
<keyword evidence="2" id="KW-1133">Transmembrane helix</keyword>
<evidence type="ECO:0000313" key="4">
    <source>
        <dbReference type="Proteomes" id="UP000652761"/>
    </source>
</evidence>
<keyword evidence="1" id="KW-0175">Coiled coil</keyword>
<feature type="transmembrane region" description="Helical" evidence="2">
    <location>
        <begin position="180"/>
        <end position="198"/>
    </location>
</feature>
<keyword evidence="2" id="KW-0812">Transmembrane</keyword>
<keyword evidence="2" id="KW-0472">Membrane</keyword>
<organism evidence="3 4">
    <name type="scientific">Colocasia esculenta</name>
    <name type="common">Wild taro</name>
    <name type="synonym">Arum esculentum</name>
    <dbReference type="NCBI Taxonomy" id="4460"/>
    <lineage>
        <taxon>Eukaryota</taxon>
        <taxon>Viridiplantae</taxon>
        <taxon>Streptophyta</taxon>
        <taxon>Embryophyta</taxon>
        <taxon>Tracheophyta</taxon>
        <taxon>Spermatophyta</taxon>
        <taxon>Magnoliopsida</taxon>
        <taxon>Liliopsida</taxon>
        <taxon>Araceae</taxon>
        <taxon>Aroideae</taxon>
        <taxon>Colocasieae</taxon>
        <taxon>Colocasia</taxon>
    </lineage>
</organism>
<dbReference type="OrthoDB" id="2017304at2759"/>
<feature type="transmembrane region" description="Helical" evidence="2">
    <location>
        <begin position="113"/>
        <end position="135"/>
    </location>
</feature>
<comment type="caution">
    <text evidence="3">The sequence shown here is derived from an EMBL/GenBank/DDBJ whole genome shotgun (WGS) entry which is preliminary data.</text>
</comment>
<dbReference type="EMBL" id="NMUH01000508">
    <property type="protein sequence ID" value="MQL80463.1"/>
    <property type="molecule type" value="Genomic_DNA"/>
</dbReference>
<protein>
    <submittedName>
        <fullName evidence="3">Uncharacterized protein</fullName>
    </submittedName>
</protein>
<evidence type="ECO:0000256" key="2">
    <source>
        <dbReference type="SAM" id="Phobius"/>
    </source>
</evidence>